<evidence type="ECO:0000313" key="1">
    <source>
        <dbReference type="EMBL" id="KAK6330373.1"/>
    </source>
</evidence>
<accession>A0AAV9U058</accession>
<keyword evidence="2" id="KW-1185">Reference proteome</keyword>
<name>A0AAV9U058_9PEZI</name>
<dbReference type="Proteomes" id="UP001375240">
    <property type="component" value="Unassembled WGS sequence"/>
</dbReference>
<protein>
    <submittedName>
        <fullName evidence="1">Uncharacterized protein</fullName>
    </submittedName>
</protein>
<gene>
    <name evidence="1" type="ORF">TWF696_003469</name>
</gene>
<evidence type="ECO:0000313" key="2">
    <source>
        <dbReference type="Proteomes" id="UP001375240"/>
    </source>
</evidence>
<organism evidence="1 2">
    <name type="scientific">Orbilia brochopaga</name>
    <dbReference type="NCBI Taxonomy" id="3140254"/>
    <lineage>
        <taxon>Eukaryota</taxon>
        <taxon>Fungi</taxon>
        <taxon>Dikarya</taxon>
        <taxon>Ascomycota</taxon>
        <taxon>Pezizomycotina</taxon>
        <taxon>Orbiliomycetes</taxon>
        <taxon>Orbiliales</taxon>
        <taxon>Orbiliaceae</taxon>
        <taxon>Orbilia</taxon>
    </lineage>
</organism>
<dbReference type="EMBL" id="JAVHNQ010000018">
    <property type="protein sequence ID" value="KAK6330373.1"/>
    <property type="molecule type" value="Genomic_DNA"/>
</dbReference>
<dbReference type="AlphaFoldDB" id="A0AAV9U058"/>
<proteinExistence type="predicted"/>
<comment type="caution">
    <text evidence="1">The sequence shown here is derived from an EMBL/GenBank/DDBJ whole genome shotgun (WGS) entry which is preliminary data.</text>
</comment>
<sequence length="172" mass="19391">MCLWYFGRFTCDHTVTGTSHSHECTCTRTCTSTSTRQTEYYTIGRRCHRCTDGTEDPAADRAMLRLYGRRYKHAYVSPVSIEVTAETVACDTGWPRRALDVFEGDEAMVSAWQILTGCSVLSDLTAGHQLICGGSRSVSEQPADKDCLRYKGRRWSLEGGLPYFGLRRMTHI</sequence>
<reference evidence="1 2" key="1">
    <citation type="submission" date="2019-10" db="EMBL/GenBank/DDBJ databases">
        <authorList>
            <person name="Palmer J.M."/>
        </authorList>
    </citation>
    <scope>NUCLEOTIDE SEQUENCE [LARGE SCALE GENOMIC DNA]</scope>
    <source>
        <strain evidence="1 2">TWF696</strain>
    </source>
</reference>